<dbReference type="InterPro" id="IPR043128">
    <property type="entry name" value="Rev_trsase/Diguanyl_cyclase"/>
</dbReference>
<accession>A0ABT9PDL1</accession>
<feature type="transmembrane region" description="Helical" evidence="1">
    <location>
        <begin position="118"/>
        <end position="142"/>
    </location>
</feature>
<dbReference type="PROSITE" id="PS50883">
    <property type="entry name" value="EAL"/>
    <property type="match status" value="1"/>
</dbReference>
<dbReference type="SMART" id="SM00052">
    <property type="entry name" value="EAL"/>
    <property type="match status" value="1"/>
</dbReference>
<evidence type="ECO:0000259" key="2">
    <source>
        <dbReference type="PROSITE" id="PS50883"/>
    </source>
</evidence>
<feature type="transmembrane region" description="Helical" evidence="1">
    <location>
        <begin position="6"/>
        <end position="21"/>
    </location>
</feature>
<dbReference type="InterPro" id="IPR050706">
    <property type="entry name" value="Cyclic-di-GMP_PDE-like"/>
</dbReference>
<dbReference type="PROSITE" id="PS50887">
    <property type="entry name" value="GGDEF"/>
    <property type="match status" value="1"/>
</dbReference>
<feature type="transmembrane region" description="Helical" evidence="1">
    <location>
        <begin position="154"/>
        <end position="173"/>
    </location>
</feature>
<dbReference type="InterPro" id="IPR000160">
    <property type="entry name" value="GGDEF_dom"/>
</dbReference>
<dbReference type="CDD" id="cd01948">
    <property type="entry name" value="EAL"/>
    <property type="match status" value="1"/>
</dbReference>
<evidence type="ECO:0000313" key="4">
    <source>
        <dbReference type="EMBL" id="MDP9830785.1"/>
    </source>
</evidence>
<protein>
    <submittedName>
        <fullName evidence="4">Diguanylate cyclase (GGDEF)-like protein</fullName>
    </submittedName>
</protein>
<comment type="caution">
    <text evidence="4">The sequence shown here is derived from an EMBL/GenBank/DDBJ whole genome shotgun (WGS) entry which is preliminary data.</text>
</comment>
<feature type="transmembrane region" description="Helical" evidence="1">
    <location>
        <begin position="241"/>
        <end position="260"/>
    </location>
</feature>
<dbReference type="Pfam" id="PF00990">
    <property type="entry name" value="GGDEF"/>
    <property type="match status" value="1"/>
</dbReference>
<reference evidence="4 5" key="1">
    <citation type="submission" date="2023-07" db="EMBL/GenBank/DDBJ databases">
        <title>Sequencing the genomes of 1000 actinobacteria strains.</title>
        <authorList>
            <person name="Klenk H.-P."/>
        </authorList>
    </citation>
    <scope>NUCLEOTIDE SEQUENCE [LARGE SCALE GENOMIC DNA]</scope>
    <source>
        <strain evidence="4 5">DSM 44388</strain>
    </source>
</reference>
<dbReference type="NCBIfam" id="TIGR00254">
    <property type="entry name" value="GGDEF"/>
    <property type="match status" value="1"/>
</dbReference>
<evidence type="ECO:0000259" key="3">
    <source>
        <dbReference type="PROSITE" id="PS50887"/>
    </source>
</evidence>
<dbReference type="Proteomes" id="UP001235712">
    <property type="component" value="Unassembled WGS sequence"/>
</dbReference>
<dbReference type="InterPro" id="IPR001633">
    <property type="entry name" value="EAL_dom"/>
</dbReference>
<dbReference type="InterPro" id="IPR035919">
    <property type="entry name" value="EAL_sf"/>
</dbReference>
<dbReference type="SUPFAM" id="SSF55073">
    <property type="entry name" value="Nucleotide cyclase"/>
    <property type="match status" value="1"/>
</dbReference>
<feature type="domain" description="EAL" evidence="2">
    <location>
        <begin position="443"/>
        <end position="699"/>
    </location>
</feature>
<dbReference type="Gene3D" id="3.30.70.270">
    <property type="match status" value="1"/>
</dbReference>
<evidence type="ECO:0000256" key="1">
    <source>
        <dbReference type="SAM" id="Phobius"/>
    </source>
</evidence>
<sequence>MEIGCGVLAAVLLAVAVRLLVVRTGTGENFRRWILGAVSVIAAAGLVASGLDVLGLPGAALVFPLGAGLGCLGLYHALILWMQAFTGTRATSENANTAGALLVVMAMGNLAGSGSGLWQLQAGLFAAGAAVVALGASLWIAVQAGLTGDRPMRVTVLAAITFAVTGSLALVFPEAARTAIVPAWLLGALVLAAPAARPGNVPRSGAAVALNRPSIYGSLLVLAAGLVTLAVQAVVRGESGGVVVVLVTGGVLLAGHRMVAMVGDLTDLTRTRQEALTDELTGVANRRSFLAAVDTAVELGGPVSLLIIDLDRFKEVNDRYGHATGDELLRHVTRAFTRRLPPHARLARLGGDEFAVLVEDTSLIPAVGVAEQLLEALTPLRQDGPGGRALEVGASIGVARLEPGLMDAGELLRRADVAMYQAKVAGLGVRAYDRGLDTAVRERRQLLEELRVALHPDAPEQIVVHFQPQVDAWSGEVVGAEALVRWQHPRLGLLYPDRFLDLAEEHGLMPALTHRVLHSAVASSRDWREEGRELRVSVNLSPSCLTDPRLLPTIDALLLDGEIRPDELMLEVTETSLMTNQDEALAALRAISRRGVGLSIDDYGTGFSSLSYMNILPATELKIDRSFTVRVVEDERTAAIVAGTAELAHRLGMRLVAEGTEDVAALHRVRELGCDISQGYLHSRPLAPPAFREWLGRQRAEAAV</sequence>
<feature type="transmembrane region" description="Helical" evidence="1">
    <location>
        <begin position="216"/>
        <end position="235"/>
    </location>
</feature>
<dbReference type="Gene3D" id="3.20.20.450">
    <property type="entry name" value="EAL domain"/>
    <property type="match status" value="1"/>
</dbReference>
<gene>
    <name evidence="4" type="ORF">J2S57_006534</name>
</gene>
<dbReference type="SMART" id="SM00267">
    <property type="entry name" value="GGDEF"/>
    <property type="match status" value="1"/>
</dbReference>
<dbReference type="Pfam" id="PF00563">
    <property type="entry name" value="EAL"/>
    <property type="match status" value="1"/>
</dbReference>
<feature type="transmembrane region" description="Helical" evidence="1">
    <location>
        <begin position="61"/>
        <end position="82"/>
    </location>
</feature>
<dbReference type="EMBL" id="JAUSQZ010000001">
    <property type="protein sequence ID" value="MDP9830785.1"/>
    <property type="molecule type" value="Genomic_DNA"/>
</dbReference>
<feature type="transmembrane region" description="Helical" evidence="1">
    <location>
        <begin position="94"/>
        <end position="112"/>
    </location>
</feature>
<name>A0ABT9PDL1_9ACTN</name>
<feature type="domain" description="GGDEF" evidence="3">
    <location>
        <begin position="301"/>
        <end position="434"/>
    </location>
</feature>
<keyword evidence="1" id="KW-0812">Transmembrane</keyword>
<organism evidence="4 5">
    <name type="scientific">Kineosporia succinea</name>
    <dbReference type="NCBI Taxonomy" id="84632"/>
    <lineage>
        <taxon>Bacteria</taxon>
        <taxon>Bacillati</taxon>
        <taxon>Actinomycetota</taxon>
        <taxon>Actinomycetes</taxon>
        <taxon>Kineosporiales</taxon>
        <taxon>Kineosporiaceae</taxon>
        <taxon>Kineosporia</taxon>
    </lineage>
</organism>
<keyword evidence="5" id="KW-1185">Reference proteome</keyword>
<proteinExistence type="predicted"/>
<evidence type="ECO:0000313" key="5">
    <source>
        <dbReference type="Proteomes" id="UP001235712"/>
    </source>
</evidence>
<keyword evidence="1" id="KW-1133">Transmembrane helix</keyword>
<dbReference type="RefSeq" id="WP_307249927.1">
    <property type="nucleotide sequence ID" value="NZ_JAUSQZ010000001.1"/>
</dbReference>
<keyword evidence="1" id="KW-0472">Membrane</keyword>
<dbReference type="InterPro" id="IPR029787">
    <property type="entry name" value="Nucleotide_cyclase"/>
</dbReference>
<feature type="transmembrane region" description="Helical" evidence="1">
    <location>
        <begin position="33"/>
        <end position="55"/>
    </location>
</feature>
<dbReference type="SUPFAM" id="SSF141868">
    <property type="entry name" value="EAL domain-like"/>
    <property type="match status" value="1"/>
</dbReference>
<dbReference type="PANTHER" id="PTHR33121">
    <property type="entry name" value="CYCLIC DI-GMP PHOSPHODIESTERASE PDEF"/>
    <property type="match status" value="1"/>
</dbReference>
<dbReference type="CDD" id="cd01949">
    <property type="entry name" value="GGDEF"/>
    <property type="match status" value="1"/>
</dbReference>
<dbReference type="PANTHER" id="PTHR33121:SF79">
    <property type="entry name" value="CYCLIC DI-GMP PHOSPHODIESTERASE PDED-RELATED"/>
    <property type="match status" value="1"/>
</dbReference>